<evidence type="ECO:0000313" key="3">
    <source>
        <dbReference type="Proteomes" id="UP001172159"/>
    </source>
</evidence>
<keyword evidence="3" id="KW-1185">Reference proteome</keyword>
<dbReference type="AlphaFoldDB" id="A0AA40ESB2"/>
<dbReference type="InterPro" id="IPR022190">
    <property type="entry name" value="DUF3716"/>
</dbReference>
<dbReference type="EMBL" id="JAUKTV010000002">
    <property type="protein sequence ID" value="KAK0744517.1"/>
    <property type="molecule type" value="Genomic_DNA"/>
</dbReference>
<comment type="caution">
    <text evidence="2">The sequence shown here is derived from an EMBL/GenBank/DDBJ whole genome shotgun (WGS) entry which is preliminary data.</text>
</comment>
<protein>
    <submittedName>
        <fullName evidence="2">Uncharacterized protein</fullName>
    </submittedName>
</protein>
<organism evidence="2 3">
    <name type="scientific">Apiosordaria backusii</name>
    <dbReference type="NCBI Taxonomy" id="314023"/>
    <lineage>
        <taxon>Eukaryota</taxon>
        <taxon>Fungi</taxon>
        <taxon>Dikarya</taxon>
        <taxon>Ascomycota</taxon>
        <taxon>Pezizomycotina</taxon>
        <taxon>Sordariomycetes</taxon>
        <taxon>Sordariomycetidae</taxon>
        <taxon>Sordariales</taxon>
        <taxon>Lasiosphaeriaceae</taxon>
        <taxon>Apiosordaria</taxon>
    </lineage>
</organism>
<evidence type="ECO:0000256" key="1">
    <source>
        <dbReference type="SAM" id="MobiDB-lite"/>
    </source>
</evidence>
<accession>A0AA40ESB2</accession>
<proteinExistence type="predicted"/>
<feature type="region of interest" description="Disordered" evidence="1">
    <location>
        <begin position="157"/>
        <end position="190"/>
    </location>
</feature>
<feature type="region of interest" description="Disordered" evidence="1">
    <location>
        <begin position="103"/>
        <end position="124"/>
    </location>
</feature>
<gene>
    <name evidence="2" type="ORF">B0T21DRAFT_89353</name>
</gene>
<reference evidence="2" key="1">
    <citation type="submission" date="2023-06" db="EMBL/GenBank/DDBJ databases">
        <title>Genome-scale phylogeny and comparative genomics of the fungal order Sordariales.</title>
        <authorList>
            <consortium name="Lawrence Berkeley National Laboratory"/>
            <person name="Hensen N."/>
            <person name="Bonometti L."/>
            <person name="Westerberg I."/>
            <person name="Brannstrom I.O."/>
            <person name="Guillou S."/>
            <person name="Cros-Aarteil S."/>
            <person name="Calhoun S."/>
            <person name="Haridas S."/>
            <person name="Kuo A."/>
            <person name="Mondo S."/>
            <person name="Pangilinan J."/>
            <person name="Riley R."/>
            <person name="Labutti K."/>
            <person name="Andreopoulos B."/>
            <person name="Lipzen A."/>
            <person name="Chen C."/>
            <person name="Yanf M."/>
            <person name="Daum C."/>
            <person name="Ng V."/>
            <person name="Clum A."/>
            <person name="Steindorff A."/>
            <person name="Ohm R."/>
            <person name="Martin F."/>
            <person name="Silar P."/>
            <person name="Natvig D."/>
            <person name="Lalanne C."/>
            <person name="Gautier V."/>
            <person name="Ament-Velasquez S.L."/>
            <person name="Kruys A."/>
            <person name="Hutchinson M.I."/>
            <person name="Powell A.J."/>
            <person name="Barry K."/>
            <person name="Miller A.N."/>
            <person name="Grigoriev I.V."/>
            <person name="Debuchy R."/>
            <person name="Gladieux P."/>
            <person name="Thoren M.H."/>
            <person name="Johannesson H."/>
        </authorList>
    </citation>
    <scope>NUCLEOTIDE SEQUENCE</scope>
    <source>
        <strain evidence="2">CBS 540.89</strain>
    </source>
</reference>
<dbReference type="Proteomes" id="UP001172159">
    <property type="component" value="Unassembled WGS sequence"/>
</dbReference>
<dbReference type="Pfam" id="PF12511">
    <property type="entry name" value="DUF3716"/>
    <property type="match status" value="1"/>
</dbReference>
<evidence type="ECO:0000313" key="2">
    <source>
        <dbReference type="EMBL" id="KAK0744517.1"/>
    </source>
</evidence>
<feature type="compositionally biased region" description="Low complexity" evidence="1">
    <location>
        <begin position="170"/>
        <end position="190"/>
    </location>
</feature>
<sequence>MRAFPFFLWLCRQPVRRVPTVSPKWNNNKTQNMPSFMMQACGDVLLSHQACEKCAGRKGPYNECVVINDPQIAEHTRGSCANCWYGKQGSMCTLRTGVGNTSNVAPISPPPPPPAATAPGPQIHPSYAAALQGASTATASPAPAAALHPRFAAILERNKPSPDHPPTQVPAPSTSQQQPSQEQPSLSPALSSLATSAAIRTNLVQLWENRYRNMTPEKLIEAYEHIQEMQEDLNTRNQAIHRVILSGLRDALNAKKGQPPK</sequence>
<feature type="compositionally biased region" description="Pro residues" evidence="1">
    <location>
        <begin position="107"/>
        <end position="116"/>
    </location>
</feature>
<name>A0AA40ESB2_9PEZI</name>